<protein>
    <submittedName>
        <fullName evidence="2">AAA family ATPase</fullName>
    </submittedName>
</protein>
<dbReference type="GO" id="GO:0016887">
    <property type="term" value="F:ATP hydrolysis activity"/>
    <property type="evidence" value="ECO:0007669"/>
    <property type="project" value="InterPro"/>
</dbReference>
<evidence type="ECO:0000259" key="1">
    <source>
        <dbReference type="Pfam" id="PF13175"/>
    </source>
</evidence>
<sequence length="599" mass="69578">MSKTLDIKSYRKLIDVSLELSPNINLISGTNGTCKSSILYLLSNSYQQKVSTNAYGNMKNCINTINNINNIMNPKIETLSRGDKVSNDPTNGRKGTILEVTYFDNKKLEFRKHNSPKNSRYSIKPKYRPGKNESLPEMPVIYLGLSRLMSFGEYQELQLEKINDKLSKSLQLDVQILAKIKSILKKELKDSYITQIKSSLPDDYIAKINKLYSSFTNIEVIHESYSNIGLKKRAEFVTSLNGIDSNTISAGEDNLYIIITALVSLKYYYDELQKEVGIENYQNISSILLIDEIDATLHPSYQLKLYDLLKQFSEDYSIQIVFTTHSFSLIEHAINKKANVLYLLNEQNKVSIFEEIDMFTIRMYLEQITSLELQQNSKIPVFTEDEEARDLLENIFMLLGDWDPEFNKVKGRFHFVNSNVGSSNLESIFKDKILTNNIIKAICILDGDARNQLEHNIITLPGKVNPEKLIFDYLSLLIDNQEYSEFWSFKEAHVREGYSYDKAREIRGEIMSIEDHLESLPSTKGIRREKYKKLYRKYKFFFSIVFVKWLKDKENQAEVQCFYNNLFTMFNKTRVAYSIPSSEWRKKINLFESVEHANN</sequence>
<dbReference type="PANTHER" id="PTHR43581">
    <property type="entry name" value="ATP/GTP PHOSPHATASE"/>
    <property type="match status" value="1"/>
</dbReference>
<dbReference type="CDD" id="cd00267">
    <property type="entry name" value="ABC_ATPase"/>
    <property type="match status" value="1"/>
</dbReference>
<dbReference type="GO" id="GO:0005524">
    <property type="term" value="F:ATP binding"/>
    <property type="evidence" value="ECO:0007669"/>
    <property type="project" value="InterPro"/>
</dbReference>
<evidence type="ECO:0000313" key="2">
    <source>
        <dbReference type="EMBL" id="XCP95285.1"/>
    </source>
</evidence>
<gene>
    <name evidence="2" type="ORF">ABXS70_00575</name>
</gene>
<dbReference type="EMBL" id="CP159992">
    <property type="protein sequence ID" value="XCP95285.1"/>
    <property type="molecule type" value="Genomic_DNA"/>
</dbReference>
<dbReference type="InterPro" id="IPR041685">
    <property type="entry name" value="AAA_GajA/Old/RecF-like"/>
</dbReference>
<dbReference type="PANTHER" id="PTHR43581:SF4">
    <property type="entry name" value="ATP_GTP PHOSPHATASE"/>
    <property type="match status" value="1"/>
</dbReference>
<accession>A0AAU8NE21</accession>
<dbReference type="RefSeq" id="WP_342552936.1">
    <property type="nucleotide sequence ID" value="NZ_CP159992.1"/>
</dbReference>
<dbReference type="Pfam" id="PF13175">
    <property type="entry name" value="AAA_15"/>
    <property type="match status" value="1"/>
</dbReference>
<reference evidence="2" key="1">
    <citation type="submission" date="2024-05" db="EMBL/GenBank/DDBJ databases">
        <title>Draft genome assemblies of 36 bacteria isolated from hibernating arctic ground squirrels.</title>
        <authorList>
            <person name="McKee H."/>
            <person name="Mullen L."/>
            <person name="Drown D.M."/>
            <person name="Duddleston K.N."/>
        </authorList>
    </citation>
    <scope>NUCLEOTIDE SEQUENCE</scope>
    <source>
        <strain evidence="2">AN1007</strain>
    </source>
</reference>
<organism evidence="2">
    <name type="scientific">Paenibacillus sp. AN1007</name>
    <dbReference type="NCBI Taxonomy" id="3151385"/>
    <lineage>
        <taxon>Bacteria</taxon>
        <taxon>Bacillati</taxon>
        <taxon>Bacillota</taxon>
        <taxon>Bacilli</taxon>
        <taxon>Bacillales</taxon>
        <taxon>Paenibacillaceae</taxon>
        <taxon>Paenibacillus</taxon>
    </lineage>
</organism>
<dbReference type="InterPro" id="IPR027417">
    <property type="entry name" value="P-loop_NTPase"/>
</dbReference>
<dbReference type="AlphaFoldDB" id="A0AAU8NE21"/>
<feature type="domain" description="Endonuclease GajA/Old nuclease/RecF-like AAA" evidence="1">
    <location>
        <begin position="158"/>
        <end position="329"/>
    </location>
</feature>
<name>A0AAU8NE21_9BACL</name>
<dbReference type="SUPFAM" id="SSF52540">
    <property type="entry name" value="P-loop containing nucleoside triphosphate hydrolases"/>
    <property type="match status" value="1"/>
</dbReference>
<proteinExistence type="predicted"/>
<dbReference type="InterPro" id="IPR051396">
    <property type="entry name" value="Bact_Antivir_Def_Nuclease"/>
</dbReference>
<dbReference type="Gene3D" id="3.40.50.300">
    <property type="entry name" value="P-loop containing nucleotide triphosphate hydrolases"/>
    <property type="match status" value="1"/>
</dbReference>